<evidence type="ECO:0000313" key="2">
    <source>
        <dbReference type="Proteomes" id="UP001163823"/>
    </source>
</evidence>
<organism evidence="1 2">
    <name type="scientific">Quillaja saponaria</name>
    <name type="common">Soap bark tree</name>
    <dbReference type="NCBI Taxonomy" id="32244"/>
    <lineage>
        <taxon>Eukaryota</taxon>
        <taxon>Viridiplantae</taxon>
        <taxon>Streptophyta</taxon>
        <taxon>Embryophyta</taxon>
        <taxon>Tracheophyta</taxon>
        <taxon>Spermatophyta</taxon>
        <taxon>Magnoliopsida</taxon>
        <taxon>eudicotyledons</taxon>
        <taxon>Gunneridae</taxon>
        <taxon>Pentapetalae</taxon>
        <taxon>rosids</taxon>
        <taxon>fabids</taxon>
        <taxon>Fabales</taxon>
        <taxon>Quillajaceae</taxon>
        <taxon>Quillaja</taxon>
    </lineage>
</organism>
<sequence>MRKASTSLPRDAHPYHFTAACHKNICVPKNHQQQKKTLTFILHFRCQTTDLNLTKRWQVNTDQVDSKNAAADHALVATSGRGSCIFHLPDLRMSA</sequence>
<name>A0AAD7LXZ3_QUISA</name>
<dbReference type="EMBL" id="JARAOO010000006">
    <property type="protein sequence ID" value="KAJ7965110.1"/>
    <property type="molecule type" value="Genomic_DNA"/>
</dbReference>
<accession>A0AAD7LXZ3</accession>
<reference evidence="1" key="1">
    <citation type="journal article" date="2023" name="Science">
        <title>Elucidation of the pathway for biosynthesis of saponin adjuvants from the soapbark tree.</title>
        <authorList>
            <person name="Reed J."/>
            <person name="Orme A."/>
            <person name="El-Demerdash A."/>
            <person name="Owen C."/>
            <person name="Martin L.B.B."/>
            <person name="Misra R.C."/>
            <person name="Kikuchi S."/>
            <person name="Rejzek M."/>
            <person name="Martin A.C."/>
            <person name="Harkess A."/>
            <person name="Leebens-Mack J."/>
            <person name="Louveau T."/>
            <person name="Stephenson M.J."/>
            <person name="Osbourn A."/>
        </authorList>
    </citation>
    <scope>NUCLEOTIDE SEQUENCE</scope>
    <source>
        <strain evidence="1">S10</strain>
    </source>
</reference>
<dbReference type="KEGG" id="qsa:O6P43_014813"/>
<protein>
    <submittedName>
        <fullName evidence="1">Uncharacterized protein</fullName>
    </submittedName>
</protein>
<comment type="caution">
    <text evidence="1">The sequence shown here is derived from an EMBL/GenBank/DDBJ whole genome shotgun (WGS) entry which is preliminary data.</text>
</comment>
<evidence type="ECO:0000313" key="1">
    <source>
        <dbReference type="EMBL" id="KAJ7965110.1"/>
    </source>
</evidence>
<proteinExistence type="predicted"/>
<dbReference type="AlphaFoldDB" id="A0AAD7LXZ3"/>
<gene>
    <name evidence="1" type="ORF">O6P43_014813</name>
</gene>
<dbReference type="Proteomes" id="UP001163823">
    <property type="component" value="Chromosome 6"/>
</dbReference>
<keyword evidence="2" id="KW-1185">Reference proteome</keyword>